<dbReference type="Pfam" id="PF03479">
    <property type="entry name" value="PCC"/>
    <property type="match status" value="1"/>
</dbReference>
<dbReference type="AlphaFoldDB" id="A0A5B8UDH2"/>
<dbReference type="EMBL" id="CP042433">
    <property type="protein sequence ID" value="QEC54462.1"/>
    <property type="molecule type" value="Genomic_DNA"/>
</dbReference>
<dbReference type="PANTHER" id="PTHR34988:SF1">
    <property type="entry name" value="DNA-BINDING PROTEIN"/>
    <property type="match status" value="1"/>
</dbReference>
<reference evidence="2 3" key="1">
    <citation type="journal article" date="2015" name="Int. J. Syst. Evol. Microbiol.">
        <title>Flavisolibacter ginsenosidimutans sp. nov., with ginsenoside-converting activity isolated from soil used for cultivating ginseng.</title>
        <authorList>
            <person name="Zhao Y."/>
            <person name="Liu Q."/>
            <person name="Kang M.S."/>
            <person name="Jin F."/>
            <person name="Yu H."/>
            <person name="Im W.T."/>
        </authorList>
    </citation>
    <scope>NUCLEOTIDE SEQUENCE [LARGE SCALE GENOMIC DNA]</scope>
    <source>
        <strain evidence="2 3">Gsoil 636</strain>
    </source>
</reference>
<feature type="domain" description="PPC" evidence="1">
    <location>
        <begin position="8"/>
        <end position="144"/>
    </location>
</feature>
<dbReference type="PIRSF" id="PIRSF016702">
    <property type="entry name" value="DNA_bp_PD1"/>
    <property type="match status" value="1"/>
</dbReference>
<keyword evidence="3" id="KW-1185">Reference proteome</keyword>
<name>A0A5B8UDH2_9BACT</name>
<dbReference type="CDD" id="cd11378">
    <property type="entry name" value="DUF296"/>
    <property type="match status" value="1"/>
</dbReference>
<dbReference type="RefSeq" id="WP_146781412.1">
    <property type="nucleotide sequence ID" value="NZ_BAABIO010000006.1"/>
</dbReference>
<accession>A0A5B8UDH2</accession>
<evidence type="ECO:0000313" key="2">
    <source>
        <dbReference type="EMBL" id="QEC54462.1"/>
    </source>
</evidence>
<dbReference type="Gene3D" id="3.30.1330.80">
    <property type="entry name" value="Hypothetical protein, similar to alpha- acetolactate decarboxylase, domain 2"/>
    <property type="match status" value="1"/>
</dbReference>
<dbReference type="PANTHER" id="PTHR34988">
    <property type="entry name" value="PROTEIN, PUTATIVE-RELATED"/>
    <property type="match status" value="1"/>
</dbReference>
<dbReference type="GO" id="GO:0003677">
    <property type="term" value="F:DNA binding"/>
    <property type="evidence" value="ECO:0007669"/>
    <property type="project" value="UniProtKB-KW"/>
</dbReference>
<dbReference type="InterPro" id="IPR025707">
    <property type="entry name" value="DNA_bp_PD1"/>
</dbReference>
<evidence type="ECO:0000259" key="1">
    <source>
        <dbReference type="PROSITE" id="PS51742"/>
    </source>
</evidence>
<gene>
    <name evidence="2" type="ORF">FSB75_00635</name>
</gene>
<dbReference type="PROSITE" id="PS51742">
    <property type="entry name" value="PPC"/>
    <property type="match status" value="1"/>
</dbReference>
<sequence>MKYKLLNGIDNATYALVFDSGDEVMNLLKTFANEHSLKAARFTAIGAFSGVDLGFFDFGIKDYKKIPVNEQVEVLSLIGDVALYGDDSKLHAHVVVGRSDGSTMGGHLLKAVVHPTLELILEESPGYLQRRMDKETGLPLIDISEPEKR</sequence>
<keyword evidence="2" id="KW-0238">DNA-binding</keyword>
<evidence type="ECO:0000313" key="3">
    <source>
        <dbReference type="Proteomes" id="UP000321204"/>
    </source>
</evidence>
<dbReference type="SUPFAM" id="SSF117856">
    <property type="entry name" value="AF0104/ALDC/Ptd012-like"/>
    <property type="match status" value="1"/>
</dbReference>
<proteinExistence type="predicted"/>
<dbReference type="InterPro" id="IPR005175">
    <property type="entry name" value="PPC_dom"/>
</dbReference>
<organism evidence="2 3">
    <name type="scientific">Flavisolibacter ginsenosidimutans</name>
    <dbReference type="NCBI Taxonomy" id="661481"/>
    <lineage>
        <taxon>Bacteria</taxon>
        <taxon>Pseudomonadati</taxon>
        <taxon>Bacteroidota</taxon>
        <taxon>Chitinophagia</taxon>
        <taxon>Chitinophagales</taxon>
        <taxon>Chitinophagaceae</taxon>
        <taxon>Flavisolibacter</taxon>
    </lineage>
</organism>
<dbReference type="Proteomes" id="UP000321204">
    <property type="component" value="Chromosome"/>
</dbReference>
<dbReference type="KEGG" id="fgg:FSB75_00635"/>
<dbReference type="OrthoDB" id="9798999at2"/>
<protein>
    <submittedName>
        <fullName evidence="2">DNA-binding protein</fullName>
    </submittedName>
</protein>